<dbReference type="RefSeq" id="YP_009846485.1">
    <property type="nucleotide sequence ID" value="NC_048770.1"/>
</dbReference>
<organism evidence="1 2">
    <name type="scientific">Aeromonas phage 2L372X</name>
    <dbReference type="NCBI Taxonomy" id="2588515"/>
    <lineage>
        <taxon>Viruses</taxon>
        <taxon>Duplodnaviria</taxon>
        <taxon>Heunggongvirae</taxon>
        <taxon>Uroviricota</taxon>
        <taxon>Caudoviricetes</taxon>
        <taxon>Plateaulakevirus</taxon>
        <taxon>Plateaulakevirus pv2L372X</taxon>
    </lineage>
</organism>
<name>A0A5B9N8S2_9CAUD</name>
<reference evidence="1 2" key="1">
    <citation type="submission" date="2019-04" db="EMBL/GenBank/DDBJ databases">
        <title>Nine Novel Phages from a Plateau Lake in Southwest China Provide Insights into Aeromonas Phage Diversity.</title>
        <authorList>
            <person name="Xiao W."/>
            <person name="Bai M."/>
            <person name="Wang Y."/>
            <person name="Cui X."/>
        </authorList>
    </citation>
    <scope>NUCLEOTIDE SEQUENCE [LARGE SCALE GENOMIC DNA]</scope>
</reference>
<protein>
    <submittedName>
        <fullName evidence="1">Uncharacterized protein</fullName>
    </submittedName>
</protein>
<proteinExistence type="predicted"/>
<dbReference type="Proteomes" id="UP000323400">
    <property type="component" value="Segment"/>
</dbReference>
<evidence type="ECO:0000313" key="1">
    <source>
        <dbReference type="EMBL" id="QEG08400.1"/>
    </source>
</evidence>
<gene>
    <name evidence="1" type="primary">2L372X_147</name>
</gene>
<keyword evidence="2" id="KW-1185">Reference proteome</keyword>
<sequence>MDKVREEFEKFYSKQNQYGEAHKQELWEVWKASRESIVVDLPRCLYEEQQEYQDELLNSLDKVGVRYE</sequence>
<dbReference type="EMBL" id="MK813938">
    <property type="protein sequence ID" value="QEG08400.1"/>
    <property type="molecule type" value="Genomic_DNA"/>
</dbReference>
<dbReference type="GeneID" id="55616853"/>
<accession>A0A5B9N8S2</accession>
<dbReference type="KEGG" id="vg:55616853"/>
<dbReference type="InterPro" id="IPR058601">
    <property type="entry name" value="Phage_phiTE_015-like"/>
</dbReference>
<evidence type="ECO:0000313" key="2">
    <source>
        <dbReference type="Proteomes" id="UP000323400"/>
    </source>
</evidence>
<dbReference type="Pfam" id="PF26207">
    <property type="entry name" value="Phage_phiTE_015"/>
    <property type="match status" value="1"/>
</dbReference>